<evidence type="ECO:0000313" key="3">
    <source>
        <dbReference type="EMBL" id="GFR38649.1"/>
    </source>
</evidence>
<reference evidence="3" key="1">
    <citation type="submission" date="2020-08" db="EMBL/GenBank/DDBJ databases">
        <authorList>
            <person name="Uke A."/>
            <person name="Chhe C."/>
            <person name="Baramee S."/>
            <person name="Kosugi A."/>
        </authorList>
    </citation>
    <scope>NUCLEOTIDE SEQUENCE</scope>
    <source>
        <strain evidence="3">DA-C8</strain>
    </source>
</reference>
<dbReference type="SMART" id="SM00471">
    <property type="entry name" value="HDc"/>
    <property type="match status" value="1"/>
</dbReference>
<organism evidence="3 4">
    <name type="scientific">Insulibacter thermoxylanivorax</name>
    <dbReference type="NCBI Taxonomy" id="2749268"/>
    <lineage>
        <taxon>Bacteria</taxon>
        <taxon>Bacillati</taxon>
        <taxon>Bacillota</taxon>
        <taxon>Bacilli</taxon>
        <taxon>Bacillales</taxon>
        <taxon>Paenibacillaceae</taxon>
        <taxon>Insulibacter</taxon>
    </lineage>
</organism>
<accession>A0A916QGV5</accession>
<proteinExistence type="predicted"/>
<evidence type="ECO:0000259" key="2">
    <source>
        <dbReference type="PROSITE" id="PS51832"/>
    </source>
</evidence>
<name>A0A916QGV5_9BACL</name>
<dbReference type="PROSITE" id="PS51831">
    <property type="entry name" value="HD"/>
    <property type="match status" value="1"/>
</dbReference>
<evidence type="ECO:0000259" key="1">
    <source>
        <dbReference type="PROSITE" id="PS51831"/>
    </source>
</evidence>
<dbReference type="Pfam" id="PF13487">
    <property type="entry name" value="HD_5"/>
    <property type="match status" value="1"/>
</dbReference>
<feature type="domain" description="HD-GYP" evidence="2">
    <location>
        <begin position="113"/>
        <end position="309"/>
    </location>
</feature>
<keyword evidence="4" id="KW-1185">Reference proteome</keyword>
<dbReference type="AlphaFoldDB" id="A0A916QGV5"/>
<dbReference type="Proteomes" id="UP000654993">
    <property type="component" value="Unassembled WGS sequence"/>
</dbReference>
<dbReference type="EMBL" id="BMAQ01000021">
    <property type="protein sequence ID" value="GFR38649.1"/>
    <property type="molecule type" value="Genomic_DNA"/>
</dbReference>
<protein>
    <submittedName>
        <fullName evidence="3">Phosphodiesterase</fullName>
    </submittedName>
</protein>
<dbReference type="PROSITE" id="PS51832">
    <property type="entry name" value="HD_GYP"/>
    <property type="match status" value="1"/>
</dbReference>
<dbReference type="PANTHER" id="PTHR43155:SF2">
    <property type="entry name" value="CYCLIC DI-GMP PHOSPHODIESTERASE PA4108"/>
    <property type="match status" value="1"/>
</dbReference>
<dbReference type="PANTHER" id="PTHR43155">
    <property type="entry name" value="CYCLIC DI-GMP PHOSPHODIESTERASE PA4108-RELATED"/>
    <property type="match status" value="1"/>
</dbReference>
<dbReference type="Gene3D" id="1.10.3210.10">
    <property type="entry name" value="Hypothetical protein af1432"/>
    <property type="match status" value="1"/>
</dbReference>
<sequence>MRLISIQNCKPGMRLARNIYNDEGLVLLGEHVELTETMIRRLEQLGIHRIYIEDPRAEDIVIRENISEEMRREALRTIRENFQNYMNEAKQGRMFCNPHLGKDFRRVLDMIIDELKEHKQAMIMLNTIHVSDHYLFQHSLNVCIYAIMLGTALGYTYDQLRVLGLGAMLHDIGKTLVPQEILLKRDKLTKEEMSIIRRHPEDGFRMLKDNPNISLIAAHCALQHHERLDGSGYPRGIKGDEIHEYAKLLGIVDTFDAMTTHRVYKPAALPHEAVEVLYAGAGRLYDAHMIQLFRDRVAIYPPGTTVELNTGEIGIVVDINASLPHRPVVRIITDENGKELKEPYEIDMSKKLNIVIIKVNENF</sequence>
<evidence type="ECO:0000313" key="4">
    <source>
        <dbReference type="Proteomes" id="UP000654993"/>
    </source>
</evidence>
<dbReference type="SUPFAM" id="SSF109604">
    <property type="entry name" value="HD-domain/PDEase-like"/>
    <property type="match status" value="1"/>
</dbReference>
<dbReference type="CDD" id="cd00077">
    <property type="entry name" value="HDc"/>
    <property type="match status" value="1"/>
</dbReference>
<feature type="domain" description="HD" evidence="1">
    <location>
        <begin position="135"/>
        <end position="258"/>
    </location>
</feature>
<reference evidence="3" key="2">
    <citation type="journal article" date="2021" name="Data Brief">
        <title>Draft genome sequence data of the facultative, thermophilic, xylanolytic bacterium Paenibacillus sp. strain DA-C8.</title>
        <authorList>
            <person name="Chhe C."/>
            <person name="Uke A."/>
            <person name="Baramee S."/>
            <person name="Ungkulpasvich U."/>
            <person name="Tachaapaikoon C."/>
            <person name="Pason P."/>
            <person name="Waeonukul R."/>
            <person name="Ratanakhanokchai K."/>
            <person name="Kosugi A."/>
        </authorList>
    </citation>
    <scope>NUCLEOTIDE SEQUENCE</scope>
    <source>
        <strain evidence="3">DA-C8</strain>
    </source>
</reference>
<comment type="caution">
    <text evidence="3">The sequence shown here is derived from an EMBL/GenBank/DDBJ whole genome shotgun (WGS) entry which is preliminary data.</text>
</comment>
<dbReference type="InterPro" id="IPR037522">
    <property type="entry name" value="HD_GYP_dom"/>
</dbReference>
<dbReference type="InterPro" id="IPR006674">
    <property type="entry name" value="HD_domain"/>
</dbReference>
<dbReference type="InterPro" id="IPR003607">
    <property type="entry name" value="HD/PDEase_dom"/>
</dbReference>
<gene>
    <name evidence="3" type="ORF">PRECH8_19450</name>
</gene>